<evidence type="ECO:0000313" key="1">
    <source>
        <dbReference type="EMBL" id="CAH0392668.1"/>
    </source>
</evidence>
<accession>A0A9P0AIR9</accession>
<dbReference type="EMBL" id="OU963868">
    <property type="protein sequence ID" value="CAH0392668.1"/>
    <property type="molecule type" value="Genomic_DNA"/>
</dbReference>
<reference evidence="1" key="1">
    <citation type="submission" date="2021-12" db="EMBL/GenBank/DDBJ databases">
        <authorList>
            <person name="King R."/>
        </authorList>
    </citation>
    <scope>NUCLEOTIDE SEQUENCE</scope>
</reference>
<proteinExistence type="predicted"/>
<name>A0A9P0AIR9_BEMTA</name>
<keyword evidence="2" id="KW-1185">Reference proteome</keyword>
<organism evidence="1 2">
    <name type="scientific">Bemisia tabaci</name>
    <name type="common">Sweetpotato whitefly</name>
    <name type="synonym">Aleurodes tabaci</name>
    <dbReference type="NCBI Taxonomy" id="7038"/>
    <lineage>
        <taxon>Eukaryota</taxon>
        <taxon>Metazoa</taxon>
        <taxon>Ecdysozoa</taxon>
        <taxon>Arthropoda</taxon>
        <taxon>Hexapoda</taxon>
        <taxon>Insecta</taxon>
        <taxon>Pterygota</taxon>
        <taxon>Neoptera</taxon>
        <taxon>Paraneoptera</taxon>
        <taxon>Hemiptera</taxon>
        <taxon>Sternorrhyncha</taxon>
        <taxon>Aleyrodoidea</taxon>
        <taxon>Aleyrodidae</taxon>
        <taxon>Aleyrodinae</taxon>
        <taxon>Bemisia</taxon>
    </lineage>
</organism>
<dbReference type="Proteomes" id="UP001152759">
    <property type="component" value="Chromosome 7"/>
</dbReference>
<protein>
    <submittedName>
        <fullName evidence="1">Uncharacterized protein</fullName>
    </submittedName>
</protein>
<evidence type="ECO:0000313" key="2">
    <source>
        <dbReference type="Proteomes" id="UP001152759"/>
    </source>
</evidence>
<gene>
    <name evidence="1" type="ORF">BEMITA_LOCUS11155</name>
</gene>
<sequence length="523" mass="61190">MCEEISTISGTSTIHVVNFEITPSLTRLFRRLHDAAISTVLIDHQGDLGTFFSNYQTKTIMLFANGLGKIISFILNSALPENRFFNKTELQIGQNFTHALNTYTRKFPNYCIEFDTGDFKFEVRSNDPCDYSMLITSEELRDASVLPDHILDYTRGLFTSKIFNHKNYILIMLTRTVKGWFQEIHTSIKFIRRSSDRNLTNIDMKTPVDQYLNATFQFFWRFFKGQKIAICCEDTCHWYDPFEKRVFSYPTESKRNLFSVRNRNASVLKYYVNDDADTLTEPVYEKFRWSSWLNFMIDSLDTENFRLPGEWYPLLRDALTYDTFRDPLLRDARLNYDAFQKYDINLYVVTPGFSFGAYDESYFDHTITVDTCTNGMVTLLSERVRYPDIDTVNELKESDIPVQSHDMDTQSVFLDQYTEYGELSHKLIDSSKYYEAIVEEAVDNFEFFDAYYSLKEGYDLTAFKDRSTLDRVREIMKSATLAAETDSFIFSIPNFLISRQNFWVKPKGALIDRSSITTSKTAF</sequence>
<dbReference type="AlphaFoldDB" id="A0A9P0AIR9"/>